<dbReference type="GeneID" id="10532173"/>
<protein>
    <submittedName>
        <fullName evidence="2">Uncharacterized protein</fullName>
    </submittedName>
</protein>
<keyword evidence="3" id="KW-1185">Reference proteome</keyword>
<dbReference type="EMBL" id="DS178286">
    <property type="protein sequence ID" value="EFP83495.1"/>
    <property type="molecule type" value="Genomic_DNA"/>
</dbReference>
<keyword evidence="1" id="KW-0472">Membrane</keyword>
<feature type="transmembrane region" description="Helical" evidence="1">
    <location>
        <begin position="29"/>
        <end position="47"/>
    </location>
</feature>
<dbReference type="KEGG" id="pgr:PGTG_08681"/>
<dbReference type="OrthoDB" id="10505684at2759"/>
<dbReference type="VEuPathDB" id="FungiDB:PGTG_08681"/>
<dbReference type="AlphaFoldDB" id="E3KGS0"/>
<accession>E3KGS0</accession>
<organism evidence="2 3">
    <name type="scientific">Puccinia graminis f. sp. tritici (strain CRL 75-36-700-3 / race SCCL)</name>
    <name type="common">Black stem rust fungus</name>
    <dbReference type="NCBI Taxonomy" id="418459"/>
    <lineage>
        <taxon>Eukaryota</taxon>
        <taxon>Fungi</taxon>
        <taxon>Dikarya</taxon>
        <taxon>Basidiomycota</taxon>
        <taxon>Pucciniomycotina</taxon>
        <taxon>Pucciniomycetes</taxon>
        <taxon>Pucciniales</taxon>
        <taxon>Pucciniaceae</taxon>
        <taxon>Puccinia</taxon>
    </lineage>
</organism>
<evidence type="ECO:0000256" key="1">
    <source>
        <dbReference type="SAM" id="Phobius"/>
    </source>
</evidence>
<proteinExistence type="predicted"/>
<name>E3KGS0_PUCGT</name>
<gene>
    <name evidence="2" type="ORF">PGTG_08681</name>
</gene>
<reference evidence="3" key="2">
    <citation type="journal article" date="2011" name="Proc. Natl. Acad. Sci. U.S.A.">
        <title>Obligate biotrophy features unraveled by the genomic analysis of rust fungi.</title>
        <authorList>
            <person name="Duplessis S."/>
            <person name="Cuomo C.A."/>
            <person name="Lin Y.-C."/>
            <person name="Aerts A."/>
            <person name="Tisserant E."/>
            <person name="Veneault-Fourrey C."/>
            <person name="Joly D.L."/>
            <person name="Hacquard S."/>
            <person name="Amselem J."/>
            <person name="Cantarel B.L."/>
            <person name="Chiu R."/>
            <person name="Coutinho P.M."/>
            <person name="Feau N."/>
            <person name="Field M."/>
            <person name="Frey P."/>
            <person name="Gelhaye E."/>
            <person name="Goldberg J."/>
            <person name="Grabherr M.G."/>
            <person name="Kodira C.D."/>
            <person name="Kohler A."/>
            <person name="Kuees U."/>
            <person name="Lindquist E.A."/>
            <person name="Lucas S.M."/>
            <person name="Mago R."/>
            <person name="Mauceli E."/>
            <person name="Morin E."/>
            <person name="Murat C."/>
            <person name="Pangilinan J.L."/>
            <person name="Park R."/>
            <person name="Pearson M."/>
            <person name="Quesneville H."/>
            <person name="Rouhier N."/>
            <person name="Sakthikumar S."/>
            <person name="Salamov A.A."/>
            <person name="Schmutz J."/>
            <person name="Selles B."/>
            <person name="Shapiro H."/>
            <person name="Tanguay P."/>
            <person name="Tuskan G.A."/>
            <person name="Henrissat B."/>
            <person name="Van de Peer Y."/>
            <person name="Rouze P."/>
            <person name="Ellis J.G."/>
            <person name="Dodds P.N."/>
            <person name="Schein J.E."/>
            <person name="Zhong S."/>
            <person name="Hamelin R.C."/>
            <person name="Grigoriev I.V."/>
            <person name="Szabo L.J."/>
            <person name="Martin F."/>
        </authorList>
    </citation>
    <scope>NUCLEOTIDE SEQUENCE [LARGE SCALE GENOMIC DNA]</scope>
    <source>
        <strain evidence="3">CRL 75-36-700-3 / race SCCL</strain>
    </source>
</reference>
<reference key="1">
    <citation type="submission" date="2007-01" db="EMBL/GenBank/DDBJ databases">
        <title>The Genome Sequence of Puccinia graminis f. sp. tritici Strain CRL 75-36-700-3.</title>
        <authorList>
            <consortium name="The Broad Institute Genome Sequencing Platform"/>
            <person name="Birren B."/>
            <person name="Lander E."/>
            <person name="Galagan J."/>
            <person name="Nusbaum C."/>
            <person name="Devon K."/>
            <person name="Cuomo C."/>
            <person name="Jaffe D."/>
            <person name="Butler J."/>
            <person name="Alvarez P."/>
            <person name="Gnerre S."/>
            <person name="Grabherr M."/>
            <person name="Mauceli E."/>
            <person name="Brockman W."/>
            <person name="Young S."/>
            <person name="LaButti K."/>
            <person name="Sykes S."/>
            <person name="DeCaprio D."/>
            <person name="Crawford M."/>
            <person name="Koehrsen M."/>
            <person name="Engels R."/>
            <person name="Montgomery P."/>
            <person name="Pearson M."/>
            <person name="Howarth C."/>
            <person name="Larson L."/>
            <person name="White J."/>
            <person name="Zeng Q."/>
            <person name="Kodira C."/>
            <person name="Yandava C."/>
            <person name="Alvarado L."/>
            <person name="O'Leary S."/>
            <person name="Szabo L."/>
            <person name="Dean R."/>
            <person name="Schein J."/>
        </authorList>
    </citation>
    <scope>NUCLEOTIDE SEQUENCE</scope>
    <source>
        <strain>CRL 75-36-700-3</strain>
    </source>
</reference>
<keyword evidence="1" id="KW-0812">Transmembrane</keyword>
<dbReference type="HOGENOM" id="CLU_2741266_0_0_1"/>
<evidence type="ECO:0000313" key="2">
    <source>
        <dbReference type="EMBL" id="EFP83495.1"/>
    </source>
</evidence>
<dbReference type="InParanoid" id="E3KGS0"/>
<dbReference type="Proteomes" id="UP000008783">
    <property type="component" value="Unassembled WGS sequence"/>
</dbReference>
<evidence type="ECO:0000313" key="3">
    <source>
        <dbReference type="Proteomes" id="UP000008783"/>
    </source>
</evidence>
<dbReference type="RefSeq" id="XP_003327914.1">
    <property type="nucleotide sequence ID" value="XM_003327866.1"/>
</dbReference>
<keyword evidence="1" id="KW-1133">Transmembrane helix</keyword>
<sequence>MNPCNGNCSCGALSSPTTPAALLLCAMDFYRVYAIMILTAVFIAAYGRYGLNQIFAFNSEPIMFHSTCDHD</sequence>